<gene>
    <name evidence="4" type="ORF">HMPREF0179_01452</name>
</gene>
<keyword evidence="5" id="KW-1185">Reference proteome</keyword>
<dbReference type="InterPro" id="IPR001539">
    <property type="entry name" value="Peptidase_U32"/>
</dbReference>
<dbReference type="OrthoDB" id="9807498at2"/>
<dbReference type="RefSeq" id="WP_005026667.1">
    <property type="nucleotide sequence ID" value="NZ_KE150238.1"/>
</dbReference>
<dbReference type="eggNOG" id="COG0826">
    <property type="taxonomic scope" value="Bacteria"/>
</dbReference>
<dbReference type="AlphaFoldDB" id="E5Y5I9"/>
<keyword evidence="1 4" id="KW-0645">Protease</keyword>
<dbReference type="STRING" id="563192.HMPREF0179_01452"/>
<dbReference type="PANTHER" id="PTHR30217:SF6">
    <property type="entry name" value="TRNA HYDROXYLATION PROTEIN P"/>
    <property type="match status" value="1"/>
</dbReference>
<dbReference type="PANTHER" id="PTHR30217">
    <property type="entry name" value="PEPTIDASE U32 FAMILY"/>
    <property type="match status" value="1"/>
</dbReference>
<evidence type="ECO:0000256" key="3">
    <source>
        <dbReference type="ARBA" id="ARBA00038374"/>
    </source>
</evidence>
<dbReference type="GO" id="GO:0008233">
    <property type="term" value="F:peptidase activity"/>
    <property type="evidence" value="ECO:0007669"/>
    <property type="project" value="UniProtKB-KW"/>
</dbReference>
<evidence type="ECO:0000313" key="4">
    <source>
        <dbReference type="EMBL" id="EFV44714.1"/>
    </source>
</evidence>
<proteinExistence type="inferred from homology"/>
<dbReference type="GO" id="GO:0006508">
    <property type="term" value="P:proteolysis"/>
    <property type="evidence" value="ECO:0007669"/>
    <property type="project" value="UniProtKB-KW"/>
</dbReference>
<dbReference type="GeneID" id="78086574"/>
<evidence type="ECO:0000256" key="2">
    <source>
        <dbReference type="ARBA" id="ARBA00022801"/>
    </source>
</evidence>
<dbReference type="HOGENOM" id="CLU_011540_0_2_7"/>
<dbReference type="EMBL" id="ADCP02000001">
    <property type="protein sequence ID" value="EFV44714.1"/>
    <property type="molecule type" value="Genomic_DNA"/>
</dbReference>
<reference evidence="4 5" key="1">
    <citation type="submission" date="2010-10" db="EMBL/GenBank/DDBJ databases">
        <authorList>
            <consortium name="The Broad Institute Genome Sequencing Platform"/>
            <person name="Ward D."/>
            <person name="Earl A."/>
            <person name="Feldgarden M."/>
            <person name="Young S.K."/>
            <person name="Gargeya S."/>
            <person name="Zeng Q."/>
            <person name="Alvarado L."/>
            <person name="Berlin A."/>
            <person name="Bochicchio J."/>
            <person name="Chapman S.B."/>
            <person name="Chen Z."/>
            <person name="Freedman E."/>
            <person name="Gellesch M."/>
            <person name="Goldberg J."/>
            <person name="Griggs A."/>
            <person name="Gujja S."/>
            <person name="Heilman E."/>
            <person name="Heiman D."/>
            <person name="Howarth C."/>
            <person name="Mehta T."/>
            <person name="Neiman D."/>
            <person name="Pearson M."/>
            <person name="Roberts A."/>
            <person name="Saif S."/>
            <person name="Shea T."/>
            <person name="Shenoy N."/>
            <person name="Sisk P."/>
            <person name="Stolte C."/>
            <person name="Sykes S."/>
            <person name="White J."/>
            <person name="Yandava C."/>
            <person name="Allen-Vercoe E."/>
            <person name="Sibley C."/>
            <person name="Ambrose C.E."/>
            <person name="Strauss J."/>
            <person name="Daigneault M."/>
            <person name="Haas B."/>
            <person name="Nusbaum C."/>
            <person name="Birren B."/>
        </authorList>
    </citation>
    <scope>NUCLEOTIDE SEQUENCE [LARGE SCALE GENOMIC DNA]</scope>
    <source>
        <strain evidence="4 5">3_1_6</strain>
    </source>
</reference>
<evidence type="ECO:0000256" key="1">
    <source>
        <dbReference type="ARBA" id="ARBA00022670"/>
    </source>
</evidence>
<accession>E5Y5I9</accession>
<reference evidence="4 5" key="2">
    <citation type="submission" date="2013-04" db="EMBL/GenBank/DDBJ databases">
        <title>The Genome Sequence of Bilophila wadsworthia 3_1_6.</title>
        <authorList>
            <consortium name="The Broad Institute Genomics Platform"/>
            <person name="Earl A."/>
            <person name="Ward D."/>
            <person name="Feldgarden M."/>
            <person name="Gevers D."/>
            <person name="Sibley C."/>
            <person name="Strauss J."/>
            <person name="Allen-Vercoe E."/>
            <person name="Walker B."/>
            <person name="Young S."/>
            <person name="Zeng Q."/>
            <person name="Gargeya S."/>
            <person name="Fitzgerald M."/>
            <person name="Haas B."/>
            <person name="Abouelleil A."/>
            <person name="Allen A.W."/>
            <person name="Alvarado L."/>
            <person name="Arachchi H.M."/>
            <person name="Berlin A.M."/>
            <person name="Chapman S.B."/>
            <person name="Gainer-Dewar J."/>
            <person name="Goldberg J."/>
            <person name="Griggs A."/>
            <person name="Gujja S."/>
            <person name="Hansen M."/>
            <person name="Howarth C."/>
            <person name="Imamovic A."/>
            <person name="Ireland A."/>
            <person name="Larimer J."/>
            <person name="McCowan C."/>
            <person name="Murphy C."/>
            <person name="Pearson M."/>
            <person name="Poon T.W."/>
            <person name="Priest M."/>
            <person name="Roberts A."/>
            <person name="Saif S."/>
            <person name="Shea T."/>
            <person name="Sisk P."/>
            <person name="Sykes S."/>
            <person name="Wortman J."/>
            <person name="Nusbaum C."/>
            <person name="Birren B."/>
        </authorList>
    </citation>
    <scope>NUCLEOTIDE SEQUENCE [LARGE SCALE GENOMIC DNA]</scope>
    <source>
        <strain evidence="4 5">3_1_6</strain>
    </source>
</reference>
<dbReference type="Pfam" id="PF01136">
    <property type="entry name" value="Peptidase_U32"/>
    <property type="match status" value="1"/>
</dbReference>
<organism evidence="4 5">
    <name type="scientific">Bilophila wadsworthia (strain 3_1_6)</name>
    <dbReference type="NCBI Taxonomy" id="563192"/>
    <lineage>
        <taxon>Bacteria</taxon>
        <taxon>Pseudomonadati</taxon>
        <taxon>Thermodesulfobacteriota</taxon>
        <taxon>Desulfovibrionia</taxon>
        <taxon>Desulfovibrionales</taxon>
        <taxon>Desulfovibrionaceae</taxon>
        <taxon>Bilophila</taxon>
    </lineage>
</organism>
<protein>
    <submittedName>
        <fullName evidence="4">Protease</fullName>
    </submittedName>
</protein>
<evidence type="ECO:0000313" key="5">
    <source>
        <dbReference type="Proteomes" id="UP000006034"/>
    </source>
</evidence>
<dbReference type="PROSITE" id="PS01276">
    <property type="entry name" value="PEPTIDASE_U32"/>
    <property type="match status" value="1"/>
</dbReference>
<name>E5Y5I9_BILW3</name>
<dbReference type="InterPro" id="IPR051454">
    <property type="entry name" value="RNA/ubiquinone_mod_enzymes"/>
</dbReference>
<comment type="similarity">
    <text evidence="3">Belongs to the peptidase U32 family.</text>
</comment>
<dbReference type="Proteomes" id="UP000006034">
    <property type="component" value="Unassembled WGS sequence"/>
</dbReference>
<keyword evidence="2" id="KW-0378">Hydrolase</keyword>
<comment type="caution">
    <text evidence="4">The sequence shown here is derived from an EMBL/GenBank/DDBJ whole genome shotgun (WGS) entry which is preliminary data.</text>
</comment>
<sequence>MKERERLPELLVPAGGREQLESAILYGADAVYMGGPELSLRTACEGFSGEELGLAVADAHTAGVRVYYCLNAMPYDAQLPAVEAVLERLPGMGVDGLIAADPGVIWLAKKHCPSVPLHLSTQAHSVNGAAVAFWREAGVERINLARELGFKQIRALAEAFPGVDFEVFVHGAMCLALSGHCLLSAWVNNRPANQGRCTQPCRFEYRGLSLLVEEQKRSGEALWEIREGEAFSGFWAPQDLCLLRYVGCLADLGVRALKLEGRTKSGGYVAQIADVYRTALDRHARREAGGSDCGKVEISTAALLEELFHTASRPLSTGFFLPRRRVEAPPAGLLPRPVVARLAEPEGDGWRVQVRSPWSSDREASVLVPGMRRPALLPGAYRLENHRGERVDLLHPGMEGVLHCEIDGLGKGLYVRA</sequence>